<dbReference type="Gene3D" id="2.60.120.260">
    <property type="entry name" value="Galactose-binding domain-like"/>
    <property type="match status" value="1"/>
</dbReference>
<keyword evidence="2" id="KW-0812">Transmembrane</keyword>
<gene>
    <name evidence="3" type="ORF">HD596_003725</name>
</gene>
<evidence type="ECO:0000313" key="4">
    <source>
        <dbReference type="Proteomes" id="UP000579153"/>
    </source>
</evidence>
<protein>
    <submittedName>
        <fullName evidence="3">Uncharacterized protein</fullName>
    </submittedName>
</protein>
<name>A0A7W9LAT5_9ACTN</name>
<dbReference type="RefSeq" id="WP_185070538.1">
    <property type="nucleotide sequence ID" value="NZ_JACHMB010000001.1"/>
</dbReference>
<feature type="transmembrane region" description="Helical" evidence="2">
    <location>
        <begin position="437"/>
        <end position="454"/>
    </location>
</feature>
<feature type="compositionally biased region" description="Low complexity" evidence="1">
    <location>
        <begin position="342"/>
        <end position="378"/>
    </location>
</feature>
<keyword evidence="4" id="KW-1185">Reference proteome</keyword>
<proteinExistence type="predicted"/>
<dbReference type="AlphaFoldDB" id="A0A7W9LAT5"/>
<comment type="caution">
    <text evidence="3">The sequence shown here is derived from an EMBL/GenBank/DDBJ whole genome shotgun (WGS) entry which is preliminary data.</text>
</comment>
<dbReference type="Proteomes" id="UP000579153">
    <property type="component" value="Unassembled WGS sequence"/>
</dbReference>
<feature type="region of interest" description="Disordered" evidence="1">
    <location>
        <begin position="336"/>
        <end position="379"/>
    </location>
</feature>
<dbReference type="EMBL" id="JACHMB010000001">
    <property type="protein sequence ID" value="MBB5776969.1"/>
    <property type="molecule type" value="Genomic_DNA"/>
</dbReference>
<accession>A0A7W9LAT5</accession>
<organism evidence="3 4">
    <name type="scientific">Nonomuraea jabiensis</name>
    <dbReference type="NCBI Taxonomy" id="882448"/>
    <lineage>
        <taxon>Bacteria</taxon>
        <taxon>Bacillati</taxon>
        <taxon>Actinomycetota</taxon>
        <taxon>Actinomycetes</taxon>
        <taxon>Streptosporangiales</taxon>
        <taxon>Streptosporangiaceae</taxon>
        <taxon>Nonomuraea</taxon>
    </lineage>
</organism>
<keyword evidence="2" id="KW-1133">Transmembrane helix</keyword>
<evidence type="ECO:0000256" key="2">
    <source>
        <dbReference type="SAM" id="Phobius"/>
    </source>
</evidence>
<reference evidence="3 4" key="1">
    <citation type="submission" date="2020-08" db="EMBL/GenBank/DDBJ databases">
        <title>Sequencing the genomes of 1000 actinobacteria strains.</title>
        <authorList>
            <person name="Klenk H.-P."/>
        </authorList>
    </citation>
    <scope>NUCLEOTIDE SEQUENCE [LARGE SCALE GENOMIC DNA]</scope>
    <source>
        <strain evidence="3 4">DSM 45507</strain>
    </source>
</reference>
<sequence length="466" mass="48743">MSRWRKALIAASVGSVAALGIVVLPGTPAIAAPADLVVEYDCVASGPNSIVRHGPVRLKTNLTFATDLVVGDPLNFTWKLHYANDSRLQSPGYFPAGGQVHGTGNVQLTSSWQGILQPKGSADPEKALRPDSHLSLPETMNDPGLTDKPGTITVTPKDIELDFTPPDGSVVVNDGDDADNPSDMGIVYSSGWVSLDDRPGSENHVHNDLHQTDEINASAELTFIGTGVEYIGPTDKDAGPVDIYIDDQKRATVDPSRSDDDVPVNDDMDGGQTLWTSAPLTYGQHKIKIVNAANKPAWLDAFRVTTNTSKTPTGYHGAKCNLASSPVSVVVTVRAKSGPTGTQSPPVSPTNTSTNSPTTDPTNPTPTGTHTTPNNRTTDIGLGRVIVVPTATGTSTSTTTPKATGPTATKYYRAQVANTPKGGVDSGEAPDREDRPYGLMAALVIGGAGGGLLLRRRRAAHAGGAH</sequence>
<evidence type="ECO:0000256" key="1">
    <source>
        <dbReference type="SAM" id="MobiDB-lite"/>
    </source>
</evidence>
<keyword evidence="2" id="KW-0472">Membrane</keyword>
<evidence type="ECO:0000313" key="3">
    <source>
        <dbReference type="EMBL" id="MBB5776969.1"/>
    </source>
</evidence>